<dbReference type="Pfam" id="PF13181">
    <property type="entry name" value="TPR_8"/>
    <property type="match status" value="1"/>
</dbReference>
<feature type="repeat" description="TPR" evidence="1">
    <location>
        <begin position="968"/>
        <end position="1001"/>
    </location>
</feature>
<keyword evidence="1" id="KW-0802">TPR repeat</keyword>
<dbReference type="SUPFAM" id="SSF48452">
    <property type="entry name" value="TPR-like"/>
    <property type="match status" value="3"/>
</dbReference>
<accession>C3XXS0</accession>
<evidence type="ECO:0000256" key="1">
    <source>
        <dbReference type="PROSITE-ProRule" id="PRU00339"/>
    </source>
</evidence>
<protein>
    <recommendedName>
        <fullName evidence="3">Protein-PII uridylyltransferase N-terminal domain-containing protein</fullName>
    </recommendedName>
</protein>
<dbReference type="Pfam" id="PF13374">
    <property type="entry name" value="TPR_10"/>
    <property type="match status" value="3"/>
</dbReference>
<evidence type="ECO:0000256" key="2">
    <source>
        <dbReference type="SAM" id="MobiDB-lite"/>
    </source>
</evidence>
<dbReference type="PROSITE" id="PS50005">
    <property type="entry name" value="TPR"/>
    <property type="match status" value="8"/>
</dbReference>
<dbReference type="Pfam" id="PF03445">
    <property type="entry name" value="DUF294"/>
    <property type="match status" value="1"/>
</dbReference>
<name>C3XXS0_BRAFL</name>
<feature type="repeat" description="TPR" evidence="1">
    <location>
        <begin position="1104"/>
        <end position="1137"/>
    </location>
</feature>
<organism>
    <name type="scientific">Branchiostoma floridae</name>
    <name type="common">Florida lancelet</name>
    <name type="synonym">Amphioxus</name>
    <dbReference type="NCBI Taxonomy" id="7739"/>
    <lineage>
        <taxon>Eukaryota</taxon>
        <taxon>Metazoa</taxon>
        <taxon>Chordata</taxon>
        <taxon>Cephalochordata</taxon>
        <taxon>Leptocardii</taxon>
        <taxon>Amphioxiformes</taxon>
        <taxon>Branchiostomatidae</taxon>
        <taxon>Branchiostoma</taxon>
    </lineage>
</organism>
<dbReference type="Gene3D" id="1.25.40.10">
    <property type="entry name" value="Tetratricopeptide repeat domain"/>
    <property type="match status" value="5"/>
</dbReference>
<dbReference type="InParanoid" id="C3XXS0"/>
<sequence>MSKLPNFSLLLLNLKVANWNENKKMFEIKTISLTNKLQDLELFLKSPRNQELSYAYALREAIIAMDLSTEVEVLKSLGDLYLQKGKLSKDSVEFDKAAALYGTGLLRCKDPDMGQTLEHRIGYMEKLSRQLLQGYTPQFQWLSPDYWGTPDSNVLRVAEICDKLDRSTYEQTYTEMLVTAIGNGDTFLELEILKSLGDVYLEKGKKNSDISQVCRAAAMYKKARTRCGDPETTQTLNHRILYMEKIKAAVIQHEKRSCMGHQSGKTTTADVAPNQNVRPGTPSSRQQKDHLKEGESSLARADLDAAEQHFAAALKLVHVRDPTAQQYQREVEPLCKLGDVYSKRGQQTGDGGDFVKAVAIYNAAIARSNNDIINSNIITKAKEVEKSFLICVLDIHCNVSQDDTKKHKEQLKKMRDQVKLEMETIDQQLDPYVHDDDDPRVKDIEAKRAQTVRRLFEEIAQLRNDFISQLVEDCIGVMGPPPCKYALIGLGSQATGLVTPYSDLEFAILVEEESEECLVYFRNLTHYLHLKVVNLRETILPALGIKSLNDFYSGDPLDDWFYDSVTPRGFAFDGSMPKASKTPLGRKGTMNEPPSELICTPENMVSILQKDVTLYLKEGYHLATILRNPCMIAGDKDLIDTYMAITVKTLQDDGGKMAGQLALEILEENRKKYDNTGIHAKYDHTGITARLIDVKKEVYRFPALAVDCLALSSGIIPTTVWKTIQEMENQEVISANNAHHLTVLASISAELRLRTYIANGGQNENLSALASMETVLKEEELSRQTNDDMQTHPLKPVFHLTNEKQLFRYYQTALPLKSALSKLSGKRMISLNSFSDFYNNSPKIRGKMYTEVCRYRLAISYYEEALKKPEDTDSDTESRIDMLYFLGKACFMVGDNQKAISYSEQALQICRSIYGQDTADSQVAALLNNLATAWHYLGNHKKAIDYFQQALQMNVTISGQNTADPTIAASLTNLGSAWFAQGNHMKAISYYEQVLQMCRSIHDQNTEHYDLTTMCCTSLNNLGSAWSELGDYRRAISYFEQALQVARSTYGQSTAHPDIAHSLSNLGSVWSKLGDHRKAISYHELTLQMKMITYGHHTAHYEISNSLNSLGSAWLELGNCRRAISYFERALKMSVTIYGQCTAHPDICNSLNNLGKAISYFEQALEMLRSIHGQNMAHPHIADLLSNLGSAWDQLGDDRKAIDYFEKALQINNSIYDPSTAHPHIAISLIKLGSAWSKLGDHRKAISYFEKAIEKKGSMNNVSIYIAASLDNLGSAWSKLGDNGKAIRYHEGALKLNKRLWGQSKAHPNIATSLNNLGSVWLKMRGHGKAISYSELAMQMNRSIYGQSTAHADIVTSLNTLGSAWHYLGDDKKAISYLEQALQMVQSIYGQTTAHPDTITVLKNLGSVWHNMGDHRKAISYNKQALQMERSIYGSNTSSHPVSAISPGGSMAQAE</sequence>
<dbReference type="InterPro" id="IPR011990">
    <property type="entry name" value="TPR-like_helical_dom_sf"/>
</dbReference>
<evidence type="ECO:0000313" key="4">
    <source>
        <dbReference type="EMBL" id="EEN67530.1"/>
    </source>
</evidence>
<dbReference type="GO" id="GO:0008773">
    <property type="term" value="F:[protein-PII] uridylyltransferase activity"/>
    <property type="evidence" value="ECO:0007669"/>
    <property type="project" value="InterPro"/>
</dbReference>
<feature type="compositionally biased region" description="Basic and acidic residues" evidence="2">
    <location>
        <begin position="286"/>
        <end position="295"/>
    </location>
</feature>
<dbReference type="PROSITE" id="PS50293">
    <property type="entry name" value="TPR_REGION"/>
    <property type="match status" value="2"/>
</dbReference>
<dbReference type="PANTHER" id="PTHR19959:SF119">
    <property type="entry name" value="FUNGAL LIPASE-LIKE DOMAIN-CONTAINING PROTEIN"/>
    <property type="match status" value="1"/>
</dbReference>
<feature type="repeat" description="TPR" evidence="1">
    <location>
        <begin position="1016"/>
        <end position="1049"/>
    </location>
</feature>
<feature type="region of interest" description="Disordered" evidence="2">
    <location>
        <begin position="1435"/>
        <end position="1455"/>
    </location>
</feature>
<gene>
    <name evidence="4" type="ORF">BRAFLDRAFT_63843</name>
</gene>
<feature type="repeat" description="TPR" evidence="1">
    <location>
        <begin position="924"/>
        <end position="957"/>
    </location>
</feature>
<dbReference type="SMART" id="SM00028">
    <property type="entry name" value="TPR"/>
    <property type="match status" value="15"/>
</dbReference>
<dbReference type="Pfam" id="PF13424">
    <property type="entry name" value="TPR_12"/>
    <property type="match status" value="4"/>
</dbReference>
<reference evidence="4" key="1">
    <citation type="journal article" date="2008" name="Nature">
        <title>The amphioxus genome and the evolution of the chordate karyotype.</title>
        <authorList>
            <consortium name="US DOE Joint Genome Institute (JGI-PGF)"/>
            <person name="Putnam N.H."/>
            <person name="Butts T."/>
            <person name="Ferrier D.E.K."/>
            <person name="Furlong R.F."/>
            <person name="Hellsten U."/>
            <person name="Kawashima T."/>
            <person name="Robinson-Rechavi M."/>
            <person name="Shoguchi E."/>
            <person name="Terry A."/>
            <person name="Yu J.-K."/>
            <person name="Benito-Gutierrez E.L."/>
            <person name="Dubchak I."/>
            <person name="Garcia-Fernandez J."/>
            <person name="Gibson-Brown J.J."/>
            <person name="Grigoriev I.V."/>
            <person name="Horton A.C."/>
            <person name="de Jong P.J."/>
            <person name="Jurka J."/>
            <person name="Kapitonov V.V."/>
            <person name="Kohara Y."/>
            <person name="Kuroki Y."/>
            <person name="Lindquist E."/>
            <person name="Lucas S."/>
            <person name="Osoegawa K."/>
            <person name="Pennacchio L.A."/>
            <person name="Salamov A.A."/>
            <person name="Satou Y."/>
            <person name="Sauka-Spengler T."/>
            <person name="Schmutz J."/>
            <person name="Shin-I T."/>
            <person name="Toyoda A."/>
            <person name="Bronner-Fraser M."/>
            <person name="Fujiyama A."/>
            <person name="Holland L.Z."/>
            <person name="Holland P.W.H."/>
            <person name="Satoh N."/>
            <person name="Rokhsar D.S."/>
        </authorList>
    </citation>
    <scope>NUCLEOTIDE SEQUENCE [LARGE SCALE GENOMIC DNA]</scope>
    <source>
        <strain evidence="4">S238N-H82</strain>
        <tissue evidence="4">Testes</tissue>
    </source>
</reference>
<evidence type="ECO:0000259" key="3">
    <source>
        <dbReference type="Pfam" id="PF03445"/>
    </source>
</evidence>
<feature type="domain" description="Protein-PII uridylyltransferase N-terminal" evidence="3">
    <location>
        <begin position="451"/>
        <end position="529"/>
    </location>
</feature>
<feature type="repeat" description="TPR" evidence="1">
    <location>
        <begin position="1399"/>
        <end position="1432"/>
    </location>
</feature>
<dbReference type="EMBL" id="GG666471">
    <property type="protein sequence ID" value="EEN67530.1"/>
    <property type="molecule type" value="Genomic_DNA"/>
</dbReference>
<dbReference type="PANTHER" id="PTHR19959">
    <property type="entry name" value="KINESIN LIGHT CHAIN"/>
    <property type="match status" value="1"/>
</dbReference>
<feature type="compositionally biased region" description="Polar residues" evidence="2">
    <location>
        <begin position="263"/>
        <end position="285"/>
    </location>
</feature>
<feature type="repeat" description="TPR" evidence="1">
    <location>
        <begin position="1182"/>
        <end position="1215"/>
    </location>
</feature>
<dbReference type="eggNOG" id="KOG0548">
    <property type="taxonomic scope" value="Eukaryota"/>
</dbReference>
<proteinExistence type="predicted"/>
<dbReference type="InterPro" id="IPR019734">
    <property type="entry name" value="TPR_rpt"/>
</dbReference>
<dbReference type="InterPro" id="IPR005105">
    <property type="entry name" value="GlnD_Uridyltrans_N"/>
</dbReference>
<feature type="repeat" description="TPR" evidence="1">
    <location>
        <begin position="1226"/>
        <end position="1259"/>
    </location>
</feature>
<feature type="repeat" description="TPR" evidence="1">
    <location>
        <begin position="1267"/>
        <end position="1300"/>
    </location>
</feature>
<feature type="region of interest" description="Disordered" evidence="2">
    <location>
        <begin position="257"/>
        <end position="295"/>
    </location>
</feature>